<evidence type="ECO:0000313" key="6">
    <source>
        <dbReference type="Proteomes" id="UP000318801"/>
    </source>
</evidence>
<accession>A0A506U719</accession>
<comment type="caution">
    <text evidence="5">The sequence shown here is derived from an EMBL/GenBank/DDBJ whole genome shotgun (WGS) entry which is preliminary data.</text>
</comment>
<keyword evidence="2 3" id="KW-0175">Coiled coil</keyword>
<organism evidence="5 6">
    <name type="scientific">Martelella alba</name>
    <dbReference type="NCBI Taxonomy" id="2590451"/>
    <lineage>
        <taxon>Bacteria</taxon>
        <taxon>Pseudomonadati</taxon>
        <taxon>Pseudomonadota</taxon>
        <taxon>Alphaproteobacteria</taxon>
        <taxon>Hyphomicrobiales</taxon>
        <taxon>Aurantimonadaceae</taxon>
        <taxon>Martelella</taxon>
    </lineage>
</organism>
<dbReference type="AlphaFoldDB" id="A0A506U719"/>
<feature type="transmembrane region" description="Helical" evidence="4">
    <location>
        <begin position="21"/>
        <end position="40"/>
    </location>
</feature>
<protein>
    <submittedName>
        <fullName evidence="5">Efflux RND transporter periplasmic adaptor subunit</fullName>
    </submittedName>
</protein>
<dbReference type="Proteomes" id="UP000318801">
    <property type="component" value="Unassembled WGS sequence"/>
</dbReference>
<keyword evidence="4" id="KW-0472">Membrane</keyword>
<dbReference type="PANTHER" id="PTHR32347:SF23">
    <property type="entry name" value="BLL5650 PROTEIN"/>
    <property type="match status" value="1"/>
</dbReference>
<evidence type="ECO:0000256" key="3">
    <source>
        <dbReference type="SAM" id="Coils"/>
    </source>
</evidence>
<reference evidence="5 6" key="1">
    <citation type="submission" date="2019-06" db="EMBL/GenBank/DDBJ databases">
        <authorList>
            <person name="Li M."/>
        </authorList>
    </citation>
    <scope>NUCLEOTIDE SEQUENCE [LARGE SCALE GENOMIC DNA]</scope>
    <source>
        <strain evidence="5 6">BGMRC2036</strain>
    </source>
</reference>
<sequence>MRRARTRQPYCVKAEEAPLRRTFLFVACLIVLGGGAWFAFAGSAPLLREKAAASTPPQQVFNVTTHLFSEAIVRRCHIDYGAPLAVVAPTDGRLSAEVADGAIVAAGAVIASYDRAKLQSDEKLARLDLTGLKAQLAFKTGPARLENEAIRQLDEKDAKDTLARQEALLSETAELEKKGKIAPSRVEEAQLKRDAAAKTLTRLSHQFSLDRAQEKLDIDALKDNITRSEQALADLETQLEAMVLRAPEAGRVVFADPNFAVSEASSVRTGAKLADLVQPDQLGATLRIDDADMAVVENSSVEVLFPAGQPALKARIAATRLVKDALEQARGRYAYDVDIVFSAENGADFLHSQAVCRFSKPLGGPAPAIPVDAILFQAGKAYVKRQDAGGQTLVQVVPGEVDGRLVRIMSGLKPGERVLEQ</sequence>
<gene>
    <name evidence="5" type="ORF">FJU08_14945</name>
</gene>
<proteinExistence type="predicted"/>
<keyword evidence="4" id="KW-1133">Transmembrane helix</keyword>
<dbReference type="OrthoDB" id="7913680at2"/>
<name>A0A506U719_9HYPH</name>
<evidence type="ECO:0000256" key="4">
    <source>
        <dbReference type="SAM" id="Phobius"/>
    </source>
</evidence>
<dbReference type="Gene3D" id="2.40.420.20">
    <property type="match status" value="1"/>
</dbReference>
<evidence type="ECO:0000256" key="2">
    <source>
        <dbReference type="ARBA" id="ARBA00023054"/>
    </source>
</evidence>
<keyword evidence="6" id="KW-1185">Reference proteome</keyword>
<evidence type="ECO:0000256" key="1">
    <source>
        <dbReference type="ARBA" id="ARBA00004196"/>
    </source>
</evidence>
<keyword evidence="4" id="KW-0812">Transmembrane</keyword>
<evidence type="ECO:0000313" key="5">
    <source>
        <dbReference type="EMBL" id="TPW29146.1"/>
    </source>
</evidence>
<dbReference type="EMBL" id="VHLG01000010">
    <property type="protein sequence ID" value="TPW29146.1"/>
    <property type="molecule type" value="Genomic_DNA"/>
</dbReference>
<comment type="subcellular location">
    <subcellularLocation>
        <location evidence="1">Cell envelope</location>
    </subcellularLocation>
</comment>
<dbReference type="GO" id="GO:0030313">
    <property type="term" value="C:cell envelope"/>
    <property type="evidence" value="ECO:0007669"/>
    <property type="project" value="UniProtKB-SubCell"/>
</dbReference>
<dbReference type="InterPro" id="IPR050465">
    <property type="entry name" value="UPF0194_transport"/>
</dbReference>
<dbReference type="PANTHER" id="PTHR32347">
    <property type="entry name" value="EFFLUX SYSTEM COMPONENT YKNX-RELATED"/>
    <property type="match status" value="1"/>
</dbReference>
<feature type="coiled-coil region" evidence="3">
    <location>
        <begin position="186"/>
        <end position="245"/>
    </location>
</feature>